<reference evidence="3 5" key="2">
    <citation type="submission" date="2021-08" db="EMBL/GenBank/DDBJ databases">
        <title>Bactericidal Effect of Pseudomonas oryziphila sp. nov., a novel Pseudomonas Species Against Xanthomonas oryzae Reduces Disease Severity of Bacterial Leaf Streak of Rice.</title>
        <authorList>
            <person name="Yang R."/>
            <person name="Li S."/>
            <person name="Li Y."/>
            <person name="Yan Y."/>
            <person name="Fang Y."/>
            <person name="Zou L."/>
            <person name="Chen G."/>
        </authorList>
    </citation>
    <scope>NUCLEOTIDE SEQUENCE [LARGE SCALE GENOMIC DNA]</scope>
    <source>
        <strain evidence="3 5">DSM 17497</strain>
    </source>
</reference>
<dbReference type="EMBL" id="CP081966">
    <property type="protein sequence ID" value="QZP28960.1"/>
    <property type="molecule type" value="Genomic_DNA"/>
</dbReference>
<dbReference type="AlphaFoldDB" id="A0A7W2PXY8"/>
<dbReference type="RefSeq" id="WP_155952661.1">
    <property type="nucleotide sequence ID" value="NZ_BQIL01000011.1"/>
</dbReference>
<dbReference type="Proteomes" id="UP001160882">
    <property type="component" value="Unassembled WGS sequence"/>
</dbReference>
<evidence type="ECO:0000313" key="1">
    <source>
        <dbReference type="EMBL" id="MBA6064987.1"/>
    </source>
</evidence>
<gene>
    <name evidence="1" type="ORF">H4C75_09430</name>
    <name evidence="3" type="ORF">K5H97_11690</name>
    <name evidence="2" type="ORF">N5I14_01110</name>
</gene>
<dbReference type="Proteomes" id="UP000541770">
    <property type="component" value="Unassembled WGS sequence"/>
</dbReference>
<evidence type="ECO:0000313" key="2">
    <source>
        <dbReference type="EMBL" id="MDH1628842.1"/>
    </source>
</evidence>
<reference evidence="2" key="3">
    <citation type="submission" date="2022-09" db="EMBL/GenBank/DDBJ databases">
        <title>Intensive care unit water sources are persistently colonized with multi-drug resistant bacteria and are the site of extensive horizontal gene transfer of antibiotic resistance genes.</title>
        <authorList>
            <person name="Diorio-Toth L."/>
        </authorList>
    </citation>
    <scope>NUCLEOTIDE SEQUENCE</scope>
    <source>
        <strain evidence="2">GD03782</strain>
    </source>
</reference>
<evidence type="ECO:0000313" key="4">
    <source>
        <dbReference type="Proteomes" id="UP000541770"/>
    </source>
</evidence>
<proteinExistence type="predicted"/>
<dbReference type="EMBL" id="JACGDE010000005">
    <property type="protein sequence ID" value="MBA6064987.1"/>
    <property type="molecule type" value="Genomic_DNA"/>
</dbReference>
<organism evidence="1 4">
    <name type="scientific">Pseudomonas mosselii</name>
    <dbReference type="NCBI Taxonomy" id="78327"/>
    <lineage>
        <taxon>Bacteria</taxon>
        <taxon>Pseudomonadati</taxon>
        <taxon>Pseudomonadota</taxon>
        <taxon>Gammaproteobacteria</taxon>
        <taxon>Pseudomonadales</taxon>
        <taxon>Pseudomonadaceae</taxon>
        <taxon>Pseudomonas</taxon>
    </lineage>
</organism>
<reference evidence="1 4" key="1">
    <citation type="submission" date="2020-07" db="EMBL/GenBank/DDBJ databases">
        <title>Diversity of carbapenemase encoding genes among Pseudomonas putida group clinical isolates in a tertiary Brazilian hospital.</title>
        <authorList>
            <person name="Alberto-Lei F."/>
            <person name="Nodari C.S."/>
            <person name="Streling A.P."/>
            <person name="Paulino J.T."/>
            <person name="Bessa-Neto F.O."/>
            <person name="Cayo R."/>
            <person name="Gales A.C."/>
        </authorList>
    </citation>
    <scope>NUCLEOTIDE SEQUENCE [LARGE SCALE GENOMIC DNA]</scope>
    <source>
        <strain evidence="1 4">14802</strain>
    </source>
</reference>
<name>A0A7W2PXY8_9PSED</name>
<protein>
    <submittedName>
        <fullName evidence="1">Uncharacterized protein</fullName>
    </submittedName>
</protein>
<keyword evidence="5" id="KW-1185">Reference proteome</keyword>
<sequence length="55" mass="6410">MSFLTCERRQQAIENVLGYRFQLIVIADIFSQAREHTRFQRPHSSAGSVDREQVS</sequence>
<evidence type="ECO:0000313" key="5">
    <source>
        <dbReference type="Proteomes" id="UP000825591"/>
    </source>
</evidence>
<dbReference type="EMBL" id="JAOCGG010000001">
    <property type="protein sequence ID" value="MDH1628842.1"/>
    <property type="molecule type" value="Genomic_DNA"/>
</dbReference>
<accession>A0A7W2PXY8</accession>
<dbReference type="Proteomes" id="UP000825591">
    <property type="component" value="Chromosome"/>
</dbReference>
<evidence type="ECO:0000313" key="3">
    <source>
        <dbReference type="EMBL" id="QZP28960.1"/>
    </source>
</evidence>